<proteinExistence type="inferred from homology"/>
<keyword evidence="2 9" id="KW-0808">Transferase</keyword>
<reference evidence="13 14" key="1">
    <citation type="submission" date="2018-11" db="EMBL/GenBank/DDBJ databases">
        <title>Rufibacter latericius sp. nov., isolated from water in Baiyang Lake.</title>
        <authorList>
            <person name="Yang Y."/>
        </authorList>
    </citation>
    <scope>NUCLEOTIDE SEQUENCE [LARGE SCALE GENOMIC DNA]</scope>
    <source>
        <strain evidence="13 14">MCC P1</strain>
    </source>
</reference>
<evidence type="ECO:0000256" key="5">
    <source>
        <dbReference type="ARBA" id="ARBA00022977"/>
    </source>
</evidence>
<comment type="catalytic activity">
    <reaction evidence="7 9 10">
        <text>2-(2-carboxy-4-methylthiazol-5-yl)ethyl phosphate + 4-amino-2-methyl-5-(diphosphooxymethyl)pyrimidine + 2 H(+) = thiamine phosphate + CO2 + diphosphate</text>
        <dbReference type="Rhea" id="RHEA:47848"/>
        <dbReference type="ChEBI" id="CHEBI:15378"/>
        <dbReference type="ChEBI" id="CHEBI:16526"/>
        <dbReference type="ChEBI" id="CHEBI:33019"/>
        <dbReference type="ChEBI" id="CHEBI:37575"/>
        <dbReference type="ChEBI" id="CHEBI:57841"/>
        <dbReference type="ChEBI" id="CHEBI:62890"/>
        <dbReference type="EC" id="2.5.1.3"/>
    </reaction>
</comment>
<comment type="cofactor">
    <cofactor evidence="9">
        <name>Mg(2+)</name>
        <dbReference type="ChEBI" id="CHEBI:18420"/>
    </cofactor>
    <text evidence="9">Binds 1 Mg(2+) ion per subunit.</text>
</comment>
<dbReference type="AlphaFoldDB" id="A0A3M9MR92"/>
<dbReference type="InterPro" id="IPR036206">
    <property type="entry name" value="ThiamineP_synth_sf"/>
</dbReference>
<comment type="caution">
    <text evidence="9">Lacks conserved residue(s) required for the propagation of feature annotation.</text>
</comment>
<dbReference type="NCBIfam" id="NF000736">
    <property type="entry name" value="PRK00043.2-3"/>
    <property type="match status" value="1"/>
</dbReference>
<evidence type="ECO:0000256" key="10">
    <source>
        <dbReference type="RuleBase" id="RU003826"/>
    </source>
</evidence>
<keyword evidence="3 9" id="KW-0479">Metal-binding</keyword>
<dbReference type="PANTHER" id="PTHR20857">
    <property type="entry name" value="THIAMINE-PHOSPHATE PYROPHOSPHORYLASE"/>
    <property type="match status" value="1"/>
</dbReference>
<dbReference type="NCBIfam" id="TIGR00693">
    <property type="entry name" value="thiE"/>
    <property type="match status" value="1"/>
</dbReference>
<evidence type="ECO:0000313" key="13">
    <source>
        <dbReference type="EMBL" id="RNI27228.1"/>
    </source>
</evidence>
<name>A0A3M9MR92_9BACT</name>
<dbReference type="UniPathway" id="UPA00060">
    <property type="reaction ID" value="UER00141"/>
</dbReference>
<feature type="binding site" evidence="9">
    <location>
        <begin position="130"/>
        <end position="132"/>
    </location>
    <ligand>
        <name>2-[(2R,5Z)-2-carboxy-4-methylthiazol-5(2H)-ylidene]ethyl phosphate</name>
        <dbReference type="ChEBI" id="CHEBI:62899"/>
    </ligand>
</feature>
<evidence type="ECO:0000256" key="2">
    <source>
        <dbReference type="ARBA" id="ARBA00022679"/>
    </source>
</evidence>
<comment type="function">
    <text evidence="9">Condenses 4-methyl-5-(beta-hydroxyethyl)thiazole monophosphate (THZ-P) and 2-methyl-4-amino-5-hydroxymethyl pyrimidine pyrophosphate (HMP-PP) to form thiamine monophosphate (TMP).</text>
</comment>
<keyword evidence="14" id="KW-1185">Reference proteome</keyword>
<sequence>MISRLHYITQDIAGYTHAQLAARACAAGVHWVQLRLKNVSPDHWRQEALDTQAVCQHYGAKLIINDNVALAQEIGADGIHLGLQDMSTKEARKQLGPGMIIGGTANTFEDIQMHAAAGVDYVGVGPFRFTSTKEKLSPILGLEGYQKIISRCRAAGITQPLLAIGGVTAADVPDLLAAGLHGIAVSSVINKSDNAAAAVQALWQALEESTTTHPFTQA</sequence>
<dbReference type="HAMAP" id="MF_00097">
    <property type="entry name" value="TMP_synthase"/>
    <property type="match status" value="1"/>
</dbReference>
<comment type="caution">
    <text evidence="13">The sequence shown here is derived from an EMBL/GenBank/DDBJ whole genome shotgun (WGS) entry which is preliminary data.</text>
</comment>
<comment type="catalytic activity">
    <reaction evidence="8 9 10">
        <text>2-[(2R,5Z)-2-carboxy-4-methylthiazol-5(2H)-ylidene]ethyl phosphate + 4-amino-2-methyl-5-(diphosphooxymethyl)pyrimidine + 2 H(+) = thiamine phosphate + CO2 + diphosphate</text>
        <dbReference type="Rhea" id="RHEA:47844"/>
        <dbReference type="ChEBI" id="CHEBI:15378"/>
        <dbReference type="ChEBI" id="CHEBI:16526"/>
        <dbReference type="ChEBI" id="CHEBI:33019"/>
        <dbReference type="ChEBI" id="CHEBI:37575"/>
        <dbReference type="ChEBI" id="CHEBI:57841"/>
        <dbReference type="ChEBI" id="CHEBI:62899"/>
        <dbReference type="EC" id="2.5.1.3"/>
    </reaction>
</comment>
<evidence type="ECO:0000313" key="14">
    <source>
        <dbReference type="Proteomes" id="UP000271010"/>
    </source>
</evidence>
<evidence type="ECO:0000256" key="4">
    <source>
        <dbReference type="ARBA" id="ARBA00022842"/>
    </source>
</evidence>
<evidence type="ECO:0000256" key="8">
    <source>
        <dbReference type="ARBA" id="ARBA00047883"/>
    </source>
</evidence>
<feature type="binding site" evidence="9">
    <location>
        <position position="104"/>
    </location>
    <ligand>
        <name>4-amino-2-methyl-5-(diphosphooxymethyl)pyrimidine</name>
        <dbReference type="ChEBI" id="CHEBI:57841"/>
    </ligand>
</feature>
<dbReference type="Proteomes" id="UP000271010">
    <property type="component" value="Unassembled WGS sequence"/>
</dbReference>
<dbReference type="EC" id="2.5.1.3" evidence="9"/>
<dbReference type="GO" id="GO:0009229">
    <property type="term" value="P:thiamine diphosphate biosynthetic process"/>
    <property type="evidence" value="ECO:0007669"/>
    <property type="project" value="UniProtKB-UniRule"/>
</dbReference>
<evidence type="ECO:0000256" key="3">
    <source>
        <dbReference type="ARBA" id="ARBA00022723"/>
    </source>
</evidence>
<organism evidence="13 14">
    <name type="scientific">Rufibacter immobilis</name>
    <dbReference type="NCBI Taxonomy" id="1348778"/>
    <lineage>
        <taxon>Bacteria</taxon>
        <taxon>Pseudomonadati</taxon>
        <taxon>Bacteroidota</taxon>
        <taxon>Cytophagia</taxon>
        <taxon>Cytophagales</taxon>
        <taxon>Hymenobacteraceae</taxon>
        <taxon>Rufibacter</taxon>
    </lineage>
</organism>
<evidence type="ECO:0000256" key="7">
    <source>
        <dbReference type="ARBA" id="ARBA00047851"/>
    </source>
</evidence>
<dbReference type="GO" id="GO:0005737">
    <property type="term" value="C:cytoplasm"/>
    <property type="evidence" value="ECO:0007669"/>
    <property type="project" value="TreeGrafter"/>
</dbReference>
<dbReference type="Gene3D" id="3.20.20.70">
    <property type="entry name" value="Aldolase class I"/>
    <property type="match status" value="1"/>
</dbReference>
<dbReference type="GO" id="GO:0000287">
    <property type="term" value="F:magnesium ion binding"/>
    <property type="evidence" value="ECO:0007669"/>
    <property type="project" value="UniProtKB-UniRule"/>
</dbReference>
<keyword evidence="4 9" id="KW-0460">Magnesium</keyword>
<dbReference type="Pfam" id="PF02581">
    <property type="entry name" value="TMP-TENI"/>
    <property type="match status" value="1"/>
</dbReference>
<dbReference type="InterPro" id="IPR034291">
    <property type="entry name" value="TMP_synthase"/>
</dbReference>
<feature type="binding site" evidence="9">
    <location>
        <position position="133"/>
    </location>
    <ligand>
        <name>4-amino-2-methyl-5-(diphosphooxymethyl)pyrimidine</name>
        <dbReference type="ChEBI" id="CHEBI:57841"/>
    </ligand>
</feature>
<dbReference type="InterPro" id="IPR013785">
    <property type="entry name" value="Aldolase_TIM"/>
</dbReference>
<feature type="binding site" evidence="9">
    <location>
        <position position="166"/>
    </location>
    <ligand>
        <name>2-[(2R,5Z)-2-carboxy-4-methylthiazol-5(2H)-ylidene]ethyl phosphate</name>
        <dbReference type="ChEBI" id="CHEBI:62899"/>
    </ligand>
</feature>
<dbReference type="CDD" id="cd00564">
    <property type="entry name" value="TMP_TenI"/>
    <property type="match status" value="1"/>
</dbReference>
<dbReference type="GO" id="GO:0009228">
    <property type="term" value="P:thiamine biosynthetic process"/>
    <property type="evidence" value="ECO:0007669"/>
    <property type="project" value="UniProtKB-KW"/>
</dbReference>
<feature type="binding site" evidence="9">
    <location>
        <position position="66"/>
    </location>
    <ligand>
        <name>Mg(2+)</name>
        <dbReference type="ChEBI" id="CHEBI:18420"/>
    </ligand>
</feature>
<dbReference type="EMBL" id="RJJE01000017">
    <property type="protein sequence ID" value="RNI27228.1"/>
    <property type="molecule type" value="Genomic_DNA"/>
</dbReference>
<evidence type="ECO:0000259" key="12">
    <source>
        <dbReference type="Pfam" id="PF02581"/>
    </source>
</evidence>
<comment type="pathway">
    <text evidence="1 9 11">Cofactor biosynthesis; thiamine diphosphate biosynthesis; thiamine phosphate from 4-amino-2-methyl-5-diphosphomethylpyrimidine and 4-methyl-5-(2-phosphoethyl)-thiazole: step 1/1.</text>
</comment>
<keyword evidence="5 9" id="KW-0784">Thiamine biosynthesis</keyword>
<gene>
    <name evidence="9" type="primary">thiE</name>
    <name evidence="13" type="ORF">EFA69_13790</name>
</gene>
<evidence type="ECO:0000256" key="1">
    <source>
        <dbReference type="ARBA" id="ARBA00005165"/>
    </source>
</evidence>
<dbReference type="InterPro" id="IPR022998">
    <property type="entry name" value="ThiamineP_synth_TenI"/>
</dbReference>
<feature type="binding site" evidence="9">
    <location>
        <begin position="33"/>
        <end position="37"/>
    </location>
    <ligand>
        <name>4-amino-2-methyl-5-(diphosphooxymethyl)pyrimidine</name>
        <dbReference type="ChEBI" id="CHEBI:57841"/>
    </ligand>
</feature>
<feature type="domain" description="Thiamine phosphate synthase/TenI" evidence="12">
    <location>
        <begin position="9"/>
        <end position="189"/>
    </location>
</feature>
<dbReference type="OrthoDB" id="9812206at2"/>
<evidence type="ECO:0000256" key="6">
    <source>
        <dbReference type="ARBA" id="ARBA00047334"/>
    </source>
</evidence>
<comment type="similarity">
    <text evidence="9 10">Belongs to the thiamine-phosphate synthase family.</text>
</comment>
<accession>A0A3M9MR92</accession>
<dbReference type="PANTHER" id="PTHR20857:SF15">
    <property type="entry name" value="THIAMINE-PHOSPHATE SYNTHASE"/>
    <property type="match status" value="1"/>
</dbReference>
<feature type="binding site" evidence="9">
    <location>
        <position position="85"/>
    </location>
    <ligand>
        <name>Mg(2+)</name>
        <dbReference type="ChEBI" id="CHEBI:18420"/>
    </ligand>
</feature>
<dbReference type="RefSeq" id="WP_123133697.1">
    <property type="nucleotide sequence ID" value="NZ_RJJE01000017.1"/>
</dbReference>
<protein>
    <recommendedName>
        <fullName evidence="9">Thiamine-phosphate synthase</fullName>
        <shortName evidence="9">TP synthase</shortName>
        <shortName evidence="9">TPS</shortName>
        <ecNumber evidence="9">2.5.1.3</ecNumber>
    </recommendedName>
    <alternativeName>
        <fullName evidence="9">Thiamine-phosphate pyrophosphorylase</fullName>
        <shortName evidence="9">TMP pyrophosphorylase</shortName>
        <shortName evidence="9">TMP-PPase</shortName>
    </alternativeName>
</protein>
<evidence type="ECO:0000256" key="9">
    <source>
        <dbReference type="HAMAP-Rule" id="MF_00097"/>
    </source>
</evidence>
<feature type="binding site" evidence="9">
    <location>
        <position position="65"/>
    </location>
    <ligand>
        <name>4-amino-2-methyl-5-(diphosphooxymethyl)pyrimidine</name>
        <dbReference type="ChEBI" id="CHEBI:57841"/>
    </ligand>
</feature>
<dbReference type="GO" id="GO:0004789">
    <property type="term" value="F:thiamine-phosphate diphosphorylase activity"/>
    <property type="evidence" value="ECO:0007669"/>
    <property type="project" value="UniProtKB-UniRule"/>
</dbReference>
<comment type="catalytic activity">
    <reaction evidence="6 9 10">
        <text>4-methyl-5-(2-phosphooxyethyl)-thiazole + 4-amino-2-methyl-5-(diphosphooxymethyl)pyrimidine + H(+) = thiamine phosphate + diphosphate</text>
        <dbReference type="Rhea" id="RHEA:22328"/>
        <dbReference type="ChEBI" id="CHEBI:15378"/>
        <dbReference type="ChEBI" id="CHEBI:33019"/>
        <dbReference type="ChEBI" id="CHEBI:37575"/>
        <dbReference type="ChEBI" id="CHEBI:57841"/>
        <dbReference type="ChEBI" id="CHEBI:58296"/>
        <dbReference type="EC" id="2.5.1.3"/>
    </reaction>
</comment>
<dbReference type="SUPFAM" id="SSF51391">
    <property type="entry name" value="Thiamin phosphate synthase"/>
    <property type="match status" value="1"/>
</dbReference>
<evidence type="ECO:0000256" key="11">
    <source>
        <dbReference type="RuleBase" id="RU004253"/>
    </source>
</evidence>